<name>A0ABU9LK66_9BACL</name>
<evidence type="ECO:0000313" key="2">
    <source>
        <dbReference type="EMBL" id="MEL5987413.1"/>
    </source>
</evidence>
<accession>A0ABU9LK66</accession>
<gene>
    <name evidence="2" type="ORF">AAF454_03100</name>
</gene>
<dbReference type="EMBL" id="JBCEWA010000002">
    <property type="protein sequence ID" value="MEL5987413.1"/>
    <property type="molecule type" value="Genomic_DNA"/>
</dbReference>
<protein>
    <submittedName>
        <fullName evidence="2">Uncharacterized protein</fullName>
    </submittedName>
</protein>
<keyword evidence="1" id="KW-0472">Membrane</keyword>
<dbReference type="Proteomes" id="UP001398420">
    <property type="component" value="Unassembled WGS sequence"/>
</dbReference>
<organism evidence="2 3">
    <name type="scientific">Kurthia gibsonii</name>
    <dbReference type="NCBI Taxonomy" id="33946"/>
    <lineage>
        <taxon>Bacteria</taxon>
        <taxon>Bacillati</taxon>
        <taxon>Bacillota</taxon>
        <taxon>Bacilli</taxon>
        <taxon>Bacillales</taxon>
        <taxon>Caryophanaceae</taxon>
        <taxon>Kurthia</taxon>
    </lineage>
</organism>
<keyword evidence="3" id="KW-1185">Reference proteome</keyword>
<keyword evidence="1" id="KW-0812">Transmembrane</keyword>
<evidence type="ECO:0000313" key="3">
    <source>
        <dbReference type="Proteomes" id="UP001398420"/>
    </source>
</evidence>
<keyword evidence="1" id="KW-1133">Transmembrane helix</keyword>
<sequence length="156" mass="17553">MMFLTIMALFLFGIMALSGVILLILAIIRPKTRNTKFILPIVLLVISGIGIASMMSLFFITPKDGTVQEYEKTEKLTQNMTIDGNAAKVFVEVPKSAETPDFSKQADQIVQAVQKEHANVRKVIILWNREGSNQKIAKSTFHKEGQDFVLNHEWSE</sequence>
<proteinExistence type="predicted"/>
<reference evidence="2 3" key="1">
    <citation type="submission" date="2024-04" db="EMBL/GenBank/DDBJ databases">
        <authorList>
            <person name="Wu Y.S."/>
            <person name="Zhang L."/>
        </authorList>
    </citation>
    <scope>NUCLEOTIDE SEQUENCE [LARGE SCALE GENOMIC DNA]</scope>
    <source>
        <strain evidence="2 3">KG-01</strain>
    </source>
</reference>
<feature type="transmembrane region" description="Helical" evidence="1">
    <location>
        <begin position="37"/>
        <end position="60"/>
    </location>
</feature>
<evidence type="ECO:0000256" key="1">
    <source>
        <dbReference type="SAM" id="Phobius"/>
    </source>
</evidence>
<comment type="caution">
    <text evidence="2">The sequence shown here is derived from an EMBL/GenBank/DDBJ whole genome shotgun (WGS) entry which is preliminary data.</text>
</comment>
<feature type="transmembrane region" description="Helical" evidence="1">
    <location>
        <begin position="6"/>
        <end position="28"/>
    </location>
</feature>
<dbReference type="RefSeq" id="WP_087680373.1">
    <property type="nucleotide sequence ID" value="NZ_JBCEWA010000002.1"/>
</dbReference>